<proteinExistence type="predicted"/>
<gene>
    <name evidence="2" type="ORF">ANSO36C_26040</name>
</gene>
<evidence type="ECO:0000313" key="2">
    <source>
        <dbReference type="EMBL" id="BDI16802.1"/>
    </source>
</evidence>
<reference evidence="2" key="1">
    <citation type="submission" date="2022-04" db="EMBL/GenBank/DDBJ databases">
        <title>Complete genome sequence of a cyanobacterium, Nostoc sp. SO-36, isolated in Antarctica.</title>
        <authorList>
            <person name="Kanesaki Y."/>
            <person name="Effendi D."/>
            <person name="Sakamoto T."/>
            <person name="Ohtani S."/>
            <person name="Awai K."/>
        </authorList>
    </citation>
    <scope>NUCLEOTIDE SEQUENCE</scope>
    <source>
        <strain evidence="2">SO-36</strain>
    </source>
</reference>
<dbReference type="InterPro" id="IPR003594">
    <property type="entry name" value="HATPase_dom"/>
</dbReference>
<evidence type="ECO:0000259" key="1">
    <source>
        <dbReference type="Pfam" id="PF02518"/>
    </source>
</evidence>
<name>A0ABN6Q495_NOSCO</name>
<dbReference type="Pfam" id="PF02518">
    <property type="entry name" value="HATPase_c"/>
    <property type="match status" value="1"/>
</dbReference>
<sequence length="49" mass="4929">MHTTKAVGKGTGLAIAHQIVVEKHGGAIAVNSTLGEATEFLITLTVKGG</sequence>
<dbReference type="EMBL" id="AP025732">
    <property type="protein sequence ID" value="BDI16802.1"/>
    <property type="molecule type" value="Genomic_DNA"/>
</dbReference>
<dbReference type="Gene3D" id="3.30.565.10">
    <property type="entry name" value="Histidine kinase-like ATPase, C-terminal domain"/>
    <property type="match status" value="1"/>
</dbReference>
<keyword evidence="3" id="KW-1185">Reference proteome</keyword>
<accession>A0ABN6Q495</accession>
<feature type="domain" description="Histidine kinase/HSP90-like ATPase" evidence="1">
    <location>
        <begin position="3"/>
        <end position="46"/>
    </location>
</feature>
<organism evidence="2 3">
    <name type="scientific">Nostoc cf. commune SO-36</name>
    <dbReference type="NCBI Taxonomy" id="449208"/>
    <lineage>
        <taxon>Bacteria</taxon>
        <taxon>Bacillati</taxon>
        <taxon>Cyanobacteriota</taxon>
        <taxon>Cyanophyceae</taxon>
        <taxon>Nostocales</taxon>
        <taxon>Nostocaceae</taxon>
        <taxon>Nostoc</taxon>
    </lineage>
</organism>
<protein>
    <recommendedName>
        <fullName evidence="1">Histidine kinase/HSP90-like ATPase domain-containing protein</fullName>
    </recommendedName>
</protein>
<dbReference type="InterPro" id="IPR036890">
    <property type="entry name" value="HATPase_C_sf"/>
</dbReference>
<dbReference type="Proteomes" id="UP001055453">
    <property type="component" value="Chromosome"/>
</dbReference>
<dbReference type="SUPFAM" id="SSF55874">
    <property type="entry name" value="ATPase domain of HSP90 chaperone/DNA topoisomerase II/histidine kinase"/>
    <property type="match status" value="1"/>
</dbReference>
<evidence type="ECO:0000313" key="3">
    <source>
        <dbReference type="Proteomes" id="UP001055453"/>
    </source>
</evidence>
<dbReference type="RefSeq" id="WP_251959857.1">
    <property type="nucleotide sequence ID" value="NZ_AP025732.1"/>
</dbReference>